<dbReference type="EMBL" id="LK932521">
    <property type="protein sequence ID" value="CDS88214.1"/>
    <property type="molecule type" value="Genomic_DNA"/>
</dbReference>
<dbReference type="EMBL" id="FUPS01000002">
    <property type="protein sequence ID" value="SJR92984.1"/>
    <property type="molecule type" value="Genomic_DNA"/>
</dbReference>
<evidence type="ECO:0000313" key="2">
    <source>
        <dbReference type="EMBL" id="CDS88331.1"/>
    </source>
</evidence>
<evidence type="ECO:0000313" key="6">
    <source>
        <dbReference type="EMBL" id="SJR92984.1"/>
    </source>
</evidence>
<dbReference type="EMBL" id="LK932994">
    <property type="protein sequence ID" value="CDT16264.1"/>
    <property type="molecule type" value="Genomic_DNA"/>
</dbReference>
<dbReference type="EMBL" id="LK932406">
    <property type="protein sequence ID" value="CDS88331.1"/>
    <property type="molecule type" value="Genomic_DNA"/>
</dbReference>
<dbReference type="EMBL" id="CAADAN010000001">
    <property type="protein sequence ID" value="VFD29616.1"/>
    <property type="molecule type" value="Genomic_DNA"/>
</dbReference>
<dbReference type="AlphaFoldDB" id="A0A031WJ62"/>
<gene>
    <name evidence="3" type="ORF">BN1095_330310</name>
    <name evidence="1" type="ORF">BN1096_670014</name>
    <name evidence="2" type="ORF">BN1097_670015</name>
    <name evidence="4" type="ORF">KRM00_002717</name>
    <name evidence="5" type="ORF">KRQ00_000245</name>
    <name evidence="8" type="ORF">SAMEA1402366_00897</name>
    <name evidence="7" type="ORF">SAMEA1402399_00663</name>
    <name evidence="6" type="ORF">SAMEA3375112_00685</name>
</gene>
<accession>A0A031WJ62</accession>
<dbReference type="Proteomes" id="UP000189137">
    <property type="component" value="Unassembled WGS sequence"/>
</dbReference>
<dbReference type="KEGG" id="pdf:CD630DERM_20980"/>
<reference evidence="4" key="4">
    <citation type="submission" date="2021-06" db="EMBL/GenBank/DDBJ databases">
        <authorList>
            <consortium name="NCBI Pathogen Detection Project"/>
        </authorList>
    </citation>
    <scope>NUCLEOTIDE SEQUENCE</scope>
    <source>
        <strain evidence="5">Clostridioides</strain>
        <strain evidence="4">HN1000</strain>
    </source>
</reference>
<evidence type="ECO:0000313" key="10">
    <source>
        <dbReference type="Proteomes" id="UP000372533"/>
    </source>
</evidence>
<dbReference type="EMBL" id="CAAJVP010000003">
    <property type="protein sequence ID" value="VHX98424.1"/>
    <property type="molecule type" value="Genomic_DNA"/>
</dbReference>
<reference evidence="7 11" key="3">
    <citation type="submission" date="2019-02" db="EMBL/GenBank/DDBJ databases">
        <authorList>
            <consortium name="Pathogen Informatics"/>
        </authorList>
    </citation>
    <scope>NUCLEOTIDE SEQUENCE [LARGE SCALE GENOMIC DNA]</scope>
    <source>
        <strain evidence="7">Clo34</strain>
        <strain evidence="11">clo34</strain>
        <strain evidence="10">tl291</strain>
        <strain evidence="8">Tl291</strain>
        <strain evidence="6 9">VRECD0157</strain>
    </source>
</reference>
<evidence type="ECO:0000313" key="11">
    <source>
        <dbReference type="Proteomes" id="UP000411588"/>
    </source>
</evidence>
<dbReference type="Proteomes" id="UP000372533">
    <property type="component" value="Unassembled WGS sequence"/>
</dbReference>
<dbReference type="EMBL" id="DAEQIJ010000001">
    <property type="protein sequence ID" value="HBH2618524.1"/>
    <property type="molecule type" value="Genomic_DNA"/>
</dbReference>
<reference evidence="4" key="2">
    <citation type="journal article" date="2018" name="Genome Biol.">
        <title>SKESA: strategic k-mer extension for scrupulous assemblies.</title>
        <authorList>
            <person name="Souvorov A."/>
            <person name="Agarwala R."/>
            <person name="Lipman D.J."/>
        </authorList>
    </citation>
    <scope>NUCLEOTIDE SEQUENCE</scope>
    <source>
        <strain evidence="5">Clostridioides</strain>
        <strain evidence="4">HN1000</strain>
    </source>
</reference>
<dbReference type="RefSeq" id="WP_003433131.1">
    <property type="nucleotide sequence ID" value="NZ_AP025558.1"/>
</dbReference>
<evidence type="ECO:0000313" key="4">
    <source>
        <dbReference type="EMBL" id="HBH1543195.1"/>
    </source>
</evidence>
<evidence type="ECO:0000313" key="5">
    <source>
        <dbReference type="EMBL" id="HBH2618524.1"/>
    </source>
</evidence>
<dbReference type="Proteomes" id="UP000879542">
    <property type="component" value="Unassembled WGS sequence"/>
</dbReference>
<dbReference type="Proteomes" id="UP000878956">
    <property type="component" value="Unassembled WGS sequence"/>
</dbReference>
<evidence type="ECO:0000313" key="7">
    <source>
        <dbReference type="EMBL" id="VFD29616.1"/>
    </source>
</evidence>
<protein>
    <submittedName>
        <fullName evidence="2">Uncharacterized protein</fullName>
    </submittedName>
</protein>
<proteinExistence type="predicted"/>
<evidence type="ECO:0000313" key="1">
    <source>
        <dbReference type="EMBL" id="CDS88214.1"/>
    </source>
</evidence>
<organism evidence="2">
    <name type="scientific">Clostridioides difficile</name>
    <name type="common">Peptoclostridium difficile</name>
    <dbReference type="NCBI Taxonomy" id="1496"/>
    <lineage>
        <taxon>Bacteria</taxon>
        <taxon>Bacillati</taxon>
        <taxon>Bacillota</taxon>
        <taxon>Clostridia</taxon>
        <taxon>Peptostreptococcales</taxon>
        <taxon>Peptostreptococcaceae</taxon>
        <taxon>Clostridioides</taxon>
    </lineage>
</organism>
<evidence type="ECO:0000313" key="9">
    <source>
        <dbReference type="Proteomes" id="UP000189137"/>
    </source>
</evidence>
<name>A0A031WJ62_CLODI</name>
<evidence type="ECO:0000313" key="3">
    <source>
        <dbReference type="EMBL" id="CDT16264.1"/>
    </source>
</evidence>
<reference evidence="2" key="1">
    <citation type="submission" date="2014-07" db="EMBL/GenBank/DDBJ databases">
        <authorList>
            <person name="Monot Marc"/>
        </authorList>
    </citation>
    <scope>NUCLEOTIDE SEQUENCE</scope>
    <source>
        <strain evidence="3">7032989</strain>
        <strain evidence="2">7032994</strain>
    </source>
</reference>
<dbReference type="Proteomes" id="UP000411588">
    <property type="component" value="Unassembled WGS sequence"/>
</dbReference>
<dbReference type="EMBL" id="DAEPXK010000032">
    <property type="protein sequence ID" value="HBH1543195.1"/>
    <property type="molecule type" value="Genomic_DNA"/>
</dbReference>
<dbReference type="GeneID" id="66354479"/>
<dbReference type="PATRIC" id="fig|1496.1371.peg.883"/>
<sequence>MAGNLNNMRAVNNFRGDKNILECLVSFEGRSISQRKVRVFFKEKQNQIEIDFAEEEISKLVENVVLNTSYQEMLYDEIEKQLEIDCIGTWMILSKLKDGSRVH</sequence>
<evidence type="ECO:0000313" key="8">
    <source>
        <dbReference type="EMBL" id="VHX98424.1"/>
    </source>
</evidence>